<dbReference type="EMBL" id="NMUH01004003">
    <property type="protein sequence ID" value="MQM07973.1"/>
    <property type="molecule type" value="Genomic_DNA"/>
</dbReference>
<evidence type="ECO:0000313" key="1">
    <source>
        <dbReference type="EMBL" id="MQM07973.1"/>
    </source>
</evidence>
<comment type="caution">
    <text evidence="1">The sequence shown here is derived from an EMBL/GenBank/DDBJ whole genome shotgun (WGS) entry which is preliminary data.</text>
</comment>
<sequence length="50" mass="5984">MRECTDGHDIIRLCPTRFAPNLLHWRVCISLDMSWTLSCTVLSTWHMWLH</sequence>
<name>A0A843W9X8_COLES</name>
<dbReference type="Proteomes" id="UP000652761">
    <property type="component" value="Unassembled WGS sequence"/>
</dbReference>
<dbReference type="AlphaFoldDB" id="A0A843W9X8"/>
<protein>
    <submittedName>
        <fullName evidence="1">Uncharacterized protein</fullName>
    </submittedName>
</protein>
<keyword evidence="2" id="KW-1185">Reference proteome</keyword>
<organism evidence="1 2">
    <name type="scientific">Colocasia esculenta</name>
    <name type="common">Wild taro</name>
    <name type="synonym">Arum esculentum</name>
    <dbReference type="NCBI Taxonomy" id="4460"/>
    <lineage>
        <taxon>Eukaryota</taxon>
        <taxon>Viridiplantae</taxon>
        <taxon>Streptophyta</taxon>
        <taxon>Embryophyta</taxon>
        <taxon>Tracheophyta</taxon>
        <taxon>Spermatophyta</taxon>
        <taxon>Magnoliopsida</taxon>
        <taxon>Liliopsida</taxon>
        <taxon>Araceae</taxon>
        <taxon>Aroideae</taxon>
        <taxon>Colocasieae</taxon>
        <taxon>Colocasia</taxon>
    </lineage>
</organism>
<reference evidence="1" key="1">
    <citation type="submission" date="2017-07" db="EMBL/GenBank/DDBJ databases">
        <title>Taro Niue Genome Assembly and Annotation.</title>
        <authorList>
            <person name="Atibalentja N."/>
            <person name="Keating K."/>
            <person name="Fields C.J."/>
        </authorList>
    </citation>
    <scope>NUCLEOTIDE SEQUENCE</scope>
    <source>
        <strain evidence="1">Niue_2</strain>
        <tissue evidence="1">Leaf</tissue>
    </source>
</reference>
<gene>
    <name evidence="1" type="ORF">Taro_040818</name>
</gene>
<proteinExistence type="predicted"/>
<accession>A0A843W9X8</accession>
<evidence type="ECO:0000313" key="2">
    <source>
        <dbReference type="Proteomes" id="UP000652761"/>
    </source>
</evidence>